<dbReference type="EMBL" id="AEVG01000182">
    <property type="protein sequence ID" value="EFX90471.1"/>
    <property type="molecule type" value="Genomic_DNA"/>
</dbReference>
<evidence type="ECO:0000256" key="1">
    <source>
        <dbReference type="SAM" id="Phobius"/>
    </source>
</evidence>
<name>E8KKV7_9PAST</name>
<evidence type="ECO:0000313" key="3">
    <source>
        <dbReference type="Proteomes" id="UP000005467"/>
    </source>
</evidence>
<feature type="transmembrane region" description="Helical" evidence="1">
    <location>
        <begin position="143"/>
        <end position="161"/>
    </location>
</feature>
<keyword evidence="3" id="KW-1185">Reference proteome</keyword>
<keyword evidence="1" id="KW-1133">Transmembrane helix</keyword>
<dbReference type="Proteomes" id="UP000005467">
    <property type="component" value="Unassembled WGS sequence"/>
</dbReference>
<dbReference type="Pfam" id="PF10063">
    <property type="entry name" value="DUF2301"/>
    <property type="match status" value="1"/>
</dbReference>
<organism evidence="2 3">
    <name type="scientific">Actinobacillus ureae ATCC 25976</name>
    <dbReference type="NCBI Taxonomy" id="887324"/>
    <lineage>
        <taxon>Bacteria</taxon>
        <taxon>Pseudomonadati</taxon>
        <taxon>Pseudomonadota</taxon>
        <taxon>Gammaproteobacteria</taxon>
        <taxon>Pasteurellales</taxon>
        <taxon>Pasteurellaceae</taxon>
        <taxon>Actinobacillus</taxon>
    </lineage>
</organism>
<feature type="transmembrane region" description="Helical" evidence="1">
    <location>
        <begin position="116"/>
        <end position="137"/>
    </location>
</feature>
<comment type="caution">
    <text evidence="2">The sequence shown here is derived from an EMBL/GenBank/DDBJ whole genome shotgun (WGS) entry which is preliminary data.</text>
</comment>
<keyword evidence="1" id="KW-0812">Transmembrane</keyword>
<feature type="transmembrane region" description="Helical" evidence="1">
    <location>
        <begin position="82"/>
        <end position="104"/>
    </location>
</feature>
<proteinExistence type="predicted"/>
<accession>E8KKV7</accession>
<keyword evidence="1" id="KW-0472">Membrane</keyword>
<feature type="non-terminal residue" evidence="2">
    <location>
        <position position="1"/>
    </location>
</feature>
<evidence type="ECO:0000313" key="2">
    <source>
        <dbReference type="EMBL" id="EFX90471.1"/>
    </source>
</evidence>
<dbReference type="AlphaFoldDB" id="E8KKV7"/>
<feature type="transmembrane region" description="Helical" evidence="1">
    <location>
        <begin position="31"/>
        <end position="51"/>
    </location>
</feature>
<dbReference type="InterPro" id="IPR019275">
    <property type="entry name" value="DUF2301"/>
</dbReference>
<protein>
    <submittedName>
        <fullName evidence="2">Uncharacterized protein</fullName>
    </submittedName>
</protein>
<dbReference type="HOGENOM" id="CLU_134855_0_0_6"/>
<gene>
    <name evidence="2" type="ORF">HMPREF0027_2474</name>
</gene>
<sequence>KIDRLLFIKGVKMADPHIQSPMDFWDYLTVILYRTGFVIATIMLLLLPYHLQLAQKGLLIAGVLLASSLHLYLKTFRFLFQFAVWIGLLCYIFNLPLMALGAMLFTIGGLSYKEYFCFRVFGLNFQPILMAVLWLSIVFEQNILLQLFSIVCGLLLLILSIQKWRMPLHFDIGDKTKYQI</sequence>
<reference evidence="2 3" key="1">
    <citation type="submission" date="2011-01" db="EMBL/GenBank/DDBJ databases">
        <authorList>
            <person name="Muzny D."/>
            <person name="Qin X."/>
            <person name="Deng J."/>
            <person name="Jiang H."/>
            <person name="Liu Y."/>
            <person name="Qu J."/>
            <person name="Song X.-Z."/>
            <person name="Zhang L."/>
            <person name="Thornton R."/>
            <person name="Coyle M."/>
            <person name="Francisco L."/>
            <person name="Jackson L."/>
            <person name="Javaid M."/>
            <person name="Korchina V."/>
            <person name="Kovar C."/>
            <person name="Mata R."/>
            <person name="Mathew T."/>
            <person name="Ngo R."/>
            <person name="Nguyen L."/>
            <person name="Nguyen N."/>
            <person name="Okwuonu G."/>
            <person name="Ongeri F."/>
            <person name="Pham C."/>
            <person name="Simmons D."/>
            <person name="Wilczek-Boney K."/>
            <person name="Hale W."/>
            <person name="Jakkamsetti A."/>
            <person name="Pham P."/>
            <person name="Ruth R."/>
            <person name="San Lucas F."/>
            <person name="Warren J."/>
            <person name="Zhang J."/>
            <person name="Zhao Z."/>
            <person name="Zhou C."/>
            <person name="Zhu D."/>
            <person name="Lee S."/>
            <person name="Bess C."/>
            <person name="Blankenburg K."/>
            <person name="Forbes L."/>
            <person name="Fu Q."/>
            <person name="Gubbala S."/>
            <person name="Hirani K."/>
            <person name="Jayaseelan J.C."/>
            <person name="Lara F."/>
            <person name="Munidasa M."/>
            <person name="Palculict T."/>
            <person name="Patil S."/>
            <person name="Pu L.-L."/>
            <person name="Saada N."/>
            <person name="Tang L."/>
            <person name="Weissenberger G."/>
            <person name="Zhu Y."/>
            <person name="Hemphill L."/>
            <person name="Shang Y."/>
            <person name="Youmans B."/>
            <person name="Ayvaz T."/>
            <person name="Ross M."/>
            <person name="Santibanez J."/>
            <person name="Aqrawi P."/>
            <person name="Gross S."/>
            <person name="Joshi V."/>
            <person name="Fowler G."/>
            <person name="Nazareth L."/>
            <person name="Reid J."/>
            <person name="Worley K."/>
            <person name="Petrosino J."/>
            <person name="Highlander S."/>
            <person name="Gibbs R."/>
        </authorList>
    </citation>
    <scope>NUCLEOTIDE SEQUENCE [LARGE SCALE GENOMIC DNA]</scope>
    <source>
        <strain evidence="2 3">ATCC 25976</strain>
    </source>
</reference>
<feature type="transmembrane region" description="Helical" evidence="1">
    <location>
        <begin position="58"/>
        <end position="76"/>
    </location>
</feature>